<evidence type="ECO:0000256" key="5">
    <source>
        <dbReference type="ARBA" id="ARBA00048447"/>
    </source>
</evidence>
<dbReference type="InterPro" id="IPR035994">
    <property type="entry name" value="Nucleoside_phosphorylase_sf"/>
</dbReference>
<keyword evidence="4" id="KW-0808">Transferase</keyword>
<dbReference type="EC" id="2.4.2.3" evidence="1"/>
<name>A0A7T2VXM4_DELAC</name>
<evidence type="ECO:0000259" key="6">
    <source>
        <dbReference type="Pfam" id="PF01048"/>
    </source>
</evidence>
<dbReference type="PANTHER" id="PTHR43691">
    <property type="entry name" value="URIDINE PHOSPHORYLASE"/>
    <property type="match status" value="1"/>
</dbReference>
<dbReference type="GO" id="GO:0004850">
    <property type="term" value="F:uridine phosphorylase activity"/>
    <property type="evidence" value="ECO:0007669"/>
    <property type="project" value="UniProtKB-EC"/>
</dbReference>
<dbReference type="Pfam" id="PF01048">
    <property type="entry name" value="PNP_UDP_1"/>
    <property type="match status" value="1"/>
</dbReference>
<feature type="domain" description="Nucleoside phosphorylase" evidence="6">
    <location>
        <begin position="16"/>
        <end position="228"/>
    </location>
</feature>
<sequence>MTPHNEANPGDYAETVLMPGDPLRAAYIAQNFFENPKQVNGIRNCLGFTGHYKGHRISTQASGMGQPSLGIYATELFDIYSVKQIIRIGTCGSFQPEISIGDLIVPMSASSDSHLGINGCHISPCCSHELLNKFMLAASNYPYRIHAGSFFASDNFYNIQPDWWHIYRDANILGVDMETYYLYLLAMIRKRHALTVNIVADNFNNEEKMSTQSRVELSRQSVQIVLDALFPV</sequence>
<evidence type="ECO:0000256" key="3">
    <source>
        <dbReference type="ARBA" id="ARBA00022676"/>
    </source>
</evidence>
<dbReference type="GO" id="GO:0005829">
    <property type="term" value="C:cytosol"/>
    <property type="evidence" value="ECO:0007669"/>
    <property type="project" value="TreeGrafter"/>
</dbReference>
<dbReference type="PANTHER" id="PTHR43691:SF11">
    <property type="entry name" value="FI09636P-RELATED"/>
    <property type="match status" value="1"/>
</dbReference>
<reference evidence="7 8" key="1">
    <citation type="submission" date="2020-12" db="EMBL/GenBank/DDBJ databases">
        <title>FDA dAtabase for Regulatory Grade micrObial Sequences (FDA-ARGOS): Supporting development and validation of Infectious Disease Dx tests.</title>
        <authorList>
            <person name="Sproer C."/>
            <person name="Gronow S."/>
            <person name="Severitt S."/>
            <person name="Schroder I."/>
            <person name="Tallon L."/>
            <person name="Sadzewicz L."/>
            <person name="Zhao X."/>
            <person name="Boylan J."/>
            <person name="Ott S."/>
            <person name="Bowen H."/>
            <person name="Vavikolanu K."/>
            <person name="Mehta A."/>
            <person name="Aluvathingal J."/>
            <person name="Nadendla S."/>
            <person name="Lowell S."/>
            <person name="Myers T."/>
            <person name="Yan Y."/>
            <person name="Sichtig H."/>
        </authorList>
    </citation>
    <scope>NUCLEOTIDE SEQUENCE [LARGE SCALE GENOMIC DNA]</scope>
    <source>
        <strain evidence="7 8">FDAARGOS_909</strain>
    </source>
</reference>
<dbReference type="EMBL" id="CP065668">
    <property type="protein sequence ID" value="QPS07166.1"/>
    <property type="molecule type" value="Genomic_DNA"/>
</dbReference>
<dbReference type="InterPro" id="IPR000845">
    <property type="entry name" value="Nucleoside_phosphorylase_d"/>
</dbReference>
<keyword evidence="3" id="KW-0328">Glycosyltransferase</keyword>
<dbReference type="RefSeq" id="WP_197954727.1">
    <property type="nucleotide sequence ID" value="NZ_CP065668.1"/>
</dbReference>
<evidence type="ECO:0000256" key="2">
    <source>
        <dbReference type="ARBA" id="ARBA00021980"/>
    </source>
</evidence>
<dbReference type="GO" id="GO:0004731">
    <property type="term" value="F:purine-nucleoside phosphorylase activity"/>
    <property type="evidence" value="ECO:0007669"/>
    <property type="project" value="InterPro"/>
</dbReference>
<organism evidence="7 8">
    <name type="scientific">Delftia acidovorans</name>
    <name type="common">Pseudomonas acidovorans</name>
    <name type="synonym">Comamonas acidovorans</name>
    <dbReference type="NCBI Taxonomy" id="80866"/>
    <lineage>
        <taxon>Bacteria</taxon>
        <taxon>Pseudomonadati</taxon>
        <taxon>Pseudomonadota</taxon>
        <taxon>Betaproteobacteria</taxon>
        <taxon>Burkholderiales</taxon>
        <taxon>Comamonadaceae</taxon>
        <taxon>Delftia</taxon>
    </lineage>
</organism>
<dbReference type="CDD" id="cd09006">
    <property type="entry name" value="PNP_EcPNPI-like"/>
    <property type="match status" value="1"/>
</dbReference>
<evidence type="ECO:0000313" key="7">
    <source>
        <dbReference type="EMBL" id="QPS07166.1"/>
    </source>
</evidence>
<dbReference type="NCBIfam" id="NF004489">
    <property type="entry name" value="PRK05819.1"/>
    <property type="match status" value="1"/>
</dbReference>
<evidence type="ECO:0000256" key="4">
    <source>
        <dbReference type="ARBA" id="ARBA00022679"/>
    </source>
</evidence>
<comment type="catalytic activity">
    <reaction evidence="5">
        <text>uridine + phosphate = alpha-D-ribose 1-phosphate + uracil</text>
        <dbReference type="Rhea" id="RHEA:24388"/>
        <dbReference type="ChEBI" id="CHEBI:16704"/>
        <dbReference type="ChEBI" id="CHEBI:17568"/>
        <dbReference type="ChEBI" id="CHEBI:43474"/>
        <dbReference type="ChEBI" id="CHEBI:57720"/>
        <dbReference type="EC" id="2.4.2.3"/>
    </reaction>
</comment>
<gene>
    <name evidence="7" type="ORF">I6G66_23160</name>
</gene>
<dbReference type="SUPFAM" id="SSF53167">
    <property type="entry name" value="Purine and uridine phosphorylases"/>
    <property type="match status" value="1"/>
</dbReference>
<dbReference type="InterPro" id="IPR004402">
    <property type="entry name" value="DeoD-type"/>
</dbReference>
<protein>
    <recommendedName>
        <fullName evidence="2">Uridine phosphorylase</fullName>
        <ecNumber evidence="1">2.4.2.3</ecNumber>
    </recommendedName>
</protein>
<evidence type="ECO:0000313" key="8">
    <source>
        <dbReference type="Proteomes" id="UP000594778"/>
    </source>
</evidence>
<proteinExistence type="predicted"/>
<evidence type="ECO:0000256" key="1">
    <source>
        <dbReference type="ARBA" id="ARBA00011888"/>
    </source>
</evidence>
<dbReference type="Gene3D" id="3.40.50.1580">
    <property type="entry name" value="Nucleoside phosphorylase domain"/>
    <property type="match status" value="1"/>
</dbReference>
<dbReference type="AlphaFoldDB" id="A0A7T2VXM4"/>
<accession>A0A7T2VXM4</accession>
<dbReference type="Proteomes" id="UP000594778">
    <property type="component" value="Chromosome"/>
</dbReference>
<dbReference type="GO" id="GO:0006152">
    <property type="term" value="P:purine nucleoside catabolic process"/>
    <property type="evidence" value="ECO:0007669"/>
    <property type="project" value="TreeGrafter"/>
</dbReference>